<dbReference type="CDD" id="cd16964">
    <property type="entry name" value="YqgF"/>
    <property type="match status" value="1"/>
</dbReference>
<feature type="domain" description="YqgF/RNase H-like" evidence="6">
    <location>
        <begin position="2"/>
        <end position="100"/>
    </location>
</feature>
<keyword evidence="1 5" id="KW-0963">Cytoplasm</keyword>
<dbReference type="GO" id="GO:0005829">
    <property type="term" value="C:cytosol"/>
    <property type="evidence" value="ECO:0007669"/>
    <property type="project" value="TreeGrafter"/>
</dbReference>
<dbReference type="Pfam" id="PF03652">
    <property type="entry name" value="RuvX"/>
    <property type="match status" value="1"/>
</dbReference>
<dbReference type="InterPro" id="IPR037027">
    <property type="entry name" value="YqgF/RNaseH-like_dom_sf"/>
</dbReference>
<protein>
    <recommendedName>
        <fullName evidence="5">Putative pre-16S rRNA nuclease</fullName>
        <ecNumber evidence="5">3.1.-.-</ecNumber>
    </recommendedName>
</protein>
<comment type="subcellular location">
    <subcellularLocation>
        <location evidence="5">Cytoplasm</location>
    </subcellularLocation>
</comment>
<evidence type="ECO:0000256" key="2">
    <source>
        <dbReference type="ARBA" id="ARBA00022517"/>
    </source>
</evidence>
<comment type="similarity">
    <text evidence="5">Belongs to the YqgF HJR family.</text>
</comment>
<dbReference type="AlphaFoldDB" id="A0AA40ZRM0"/>
<dbReference type="RefSeq" id="WP_075317439.1">
    <property type="nucleotide sequence ID" value="NZ_JAAZTS010000001.1"/>
</dbReference>
<dbReference type="PANTHER" id="PTHR33317">
    <property type="entry name" value="POLYNUCLEOTIDYL TRANSFERASE, RIBONUCLEASE H-LIKE SUPERFAMILY PROTEIN"/>
    <property type="match status" value="1"/>
</dbReference>
<reference evidence="7 8" key="1">
    <citation type="journal article" date="2021" name="Sci. Rep.">
        <title>The distribution of antibiotic resistance genes in chicken gut microbiota commensals.</title>
        <authorList>
            <person name="Juricova H."/>
            <person name="Matiasovicova J."/>
            <person name="Kubasova T."/>
            <person name="Cejkova D."/>
            <person name="Rychlik I."/>
        </authorList>
    </citation>
    <scope>NUCLEOTIDE SEQUENCE [LARGE SCALE GENOMIC DNA]</scope>
    <source>
        <strain evidence="7 8">An421</strain>
    </source>
</reference>
<dbReference type="GO" id="GO:0016788">
    <property type="term" value="F:hydrolase activity, acting on ester bonds"/>
    <property type="evidence" value="ECO:0007669"/>
    <property type="project" value="UniProtKB-UniRule"/>
</dbReference>
<dbReference type="Proteomes" id="UP000698924">
    <property type="component" value="Unassembled WGS sequence"/>
</dbReference>
<dbReference type="PANTHER" id="PTHR33317:SF4">
    <property type="entry name" value="POLYNUCLEOTIDYL TRANSFERASE, RIBONUCLEASE H-LIKE SUPERFAMILY PROTEIN"/>
    <property type="match status" value="1"/>
</dbReference>
<proteinExistence type="inferred from homology"/>
<dbReference type="NCBIfam" id="TIGR00250">
    <property type="entry name" value="RNAse_H_YqgF"/>
    <property type="match status" value="1"/>
</dbReference>
<dbReference type="EC" id="3.1.-.-" evidence="5"/>
<organism evidence="7 8">
    <name type="scientific">Caecibacteroides pullorum</name>
    <dbReference type="NCBI Taxonomy" id="2725562"/>
    <lineage>
        <taxon>Bacteria</taxon>
        <taxon>Pseudomonadati</taxon>
        <taxon>Bacteroidota</taxon>
        <taxon>Bacteroidia</taxon>
        <taxon>Bacteroidales</taxon>
        <taxon>Bacteroidaceae</taxon>
        <taxon>Caecibacteroides</taxon>
    </lineage>
</organism>
<evidence type="ECO:0000313" key="7">
    <source>
        <dbReference type="EMBL" id="MBM6856302.1"/>
    </source>
</evidence>
<dbReference type="SUPFAM" id="SSF53098">
    <property type="entry name" value="Ribonuclease H-like"/>
    <property type="match status" value="1"/>
</dbReference>
<dbReference type="GO" id="GO:0000967">
    <property type="term" value="P:rRNA 5'-end processing"/>
    <property type="evidence" value="ECO:0007669"/>
    <property type="project" value="UniProtKB-UniRule"/>
</dbReference>
<dbReference type="HAMAP" id="MF_00651">
    <property type="entry name" value="Nuclease_YqgF"/>
    <property type="match status" value="1"/>
</dbReference>
<sequence>MGRLLAIDYGKKRTGIAVTDTLQLIANGLTTVPTHELLAFILDYVSKEPVERILVGLPKQMNNEASENMKRIEPFVRSLQKKLPDVPVEYVDERFTSVLAHRAMLDAGLKKKDRQNKALVDEISATIILQSYMENRRTSFDRLLNKE</sequence>
<keyword evidence="2 5" id="KW-0690">Ribosome biogenesis</keyword>
<accession>A0AA40ZRM0</accession>
<evidence type="ECO:0000256" key="1">
    <source>
        <dbReference type="ARBA" id="ARBA00022490"/>
    </source>
</evidence>
<evidence type="ECO:0000256" key="5">
    <source>
        <dbReference type="HAMAP-Rule" id="MF_00651"/>
    </source>
</evidence>
<keyword evidence="4 5" id="KW-0378">Hydrolase</keyword>
<dbReference type="InterPro" id="IPR005227">
    <property type="entry name" value="YqgF"/>
</dbReference>
<dbReference type="Gene3D" id="3.30.420.140">
    <property type="entry name" value="YqgF/RNase H-like domain"/>
    <property type="match status" value="1"/>
</dbReference>
<evidence type="ECO:0000256" key="4">
    <source>
        <dbReference type="ARBA" id="ARBA00022801"/>
    </source>
</evidence>
<keyword evidence="3 5" id="KW-0540">Nuclease</keyword>
<keyword evidence="8" id="KW-1185">Reference proteome</keyword>
<dbReference type="GO" id="GO:0004518">
    <property type="term" value="F:nuclease activity"/>
    <property type="evidence" value="ECO:0007669"/>
    <property type="project" value="UniProtKB-KW"/>
</dbReference>
<evidence type="ECO:0000313" key="8">
    <source>
        <dbReference type="Proteomes" id="UP000698924"/>
    </source>
</evidence>
<evidence type="ECO:0000256" key="3">
    <source>
        <dbReference type="ARBA" id="ARBA00022722"/>
    </source>
</evidence>
<dbReference type="SMART" id="SM00732">
    <property type="entry name" value="YqgFc"/>
    <property type="match status" value="1"/>
</dbReference>
<evidence type="ECO:0000259" key="6">
    <source>
        <dbReference type="SMART" id="SM00732"/>
    </source>
</evidence>
<comment type="caution">
    <text evidence="7">The sequence shown here is derived from an EMBL/GenBank/DDBJ whole genome shotgun (WGS) entry which is preliminary data.</text>
</comment>
<name>A0AA40ZRM0_9BACT</name>
<gene>
    <name evidence="7" type="primary">ruvX</name>
    <name evidence="7" type="ORF">H6D15_01560</name>
</gene>
<dbReference type="InterPro" id="IPR012337">
    <property type="entry name" value="RNaseH-like_sf"/>
</dbReference>
<dbReference type="EMBL" id="JACJMO010000001">
    <property type="protein sequence ID" value="MBM6856302.1"/>
    <property type="molecule type" value="Genomic_DNA"/>
</dbReference>
<comment type="function">
    <text evidence="5">Could be a nuclease involved in processing of the 5'-end of pre-16S rRNA.</text>
</comment>
<dbReference type="InterPro" id="IPR006641">
    <property type="entry name" value="YqgF/RNaseH-like_dom"/>
</dbReference>